<gene>
    <name evidence="2" type="ORF">EHQ62_02130</name>
</gene>
<dbReference type="SMART" id="SM00829">
    <property type="entry name" value="PKS_ER"/>
    <property type="match status" value="1"/>
</dbReference>
<accession>A0A4Z0ZY34</accession>
<dbReference type="Proteomes" id="UP000297567">
    <property type="component" value="Unassembled WGS sequence"/>
</dbReference>
<dbReference type="CDD" id="cd08267">
    <property type="entry name" value="MDR1"/>
    <property type="match status" value="1"/>
</dbReference>
<dbReference type="InterPro" id="IPR013154">
    <property type="entry name" value="ADH-like_N"/>
</dbReference>
<evidence type="ECO:0000259" key="1">
    <source>
        <dbReference type="SMART" id="SM00829"/>
    </source>
</evidence>
<dbReference type="PANTHER" id="PTHR44013:SF1">
    <property type="entry name" value="ZINC-TYPE ALCOHOL DEHYDROGENASE-LIKE PROTEIN C16A3.02C"/>
    <property type="match status" value="1"/>
</dbReference>
<sequence length="337" mass="37647">MTDLHCKYFSDLGEPSLKVITYRNYGPPEVLKLEEWEIPIPKSIQIRIRIVKTAVNSGDWRVRKPDPQIARLYFGLFKPKNPILGLSYSGVVDAIGEGVTSFQVGDKVLGSKGIKMGAYAEYTIVEENSLIIKLPDKMSFAEGAGISFGGLTALDFINRCQIQNNQKVVIYGASSSVGSSAIQLAKHLGAHVTAVCSKANFELVKSLGANETFDYETFFADSNQNLYDVFYECVGKTEIKSNLKYLKKNGNLVLVGATFRQMFQALFLKLIKRLNVHFGPIEETLENLKFLVSLVNLGKYKVNIDRNYPLERMVDAHRYVEAGHKKGNVVIDVTSER</sequence>
<dbReference type="InterPro" id="IPR020843">
    <property type="entry name" value="ER"/>
</dbReference>
<dbReference type="InterPro" id="IPR036291">
    <property type="entry name" value="NAD(P)-bd_dom_sf"/>
</dbReference>
<keyword evidence="3" id="KW-1185">Reference proteome</keyword>
<evidence type="ECO:0000313" key="2">
    <source>
        <dbReference type="EMBL" id="TGL75649.1"/>
    </source>
</evidence>
<dbReference type="SUPFAM" id="SSF51735">
    <property type="entry name" value="NAD(P)-binding Rossmann-fold domains"/>
    <property type="match status" value="1"/>
</dbReference>
<dbReference type="SUPFAM" id="SSF50129">
    <property type="entry name" value="GroES-like"/>
    <property type="match status" value="1"/>
</dbReference>
<dbReference type="GO" id="GO:0016491">
    <property type="term" value="F:oxidoreductase activity"/>
    <property type="evidence" value="ECO:0007669"/>
    <property type="project" value="InterPro"/>
</dbReference>
<dbReference type="InterPro" id="IPR011032">
    <property type="entry name" value="GroES-like_sf"/>
</dbReference>
<feature type="domain" description="Enoyl reductase (ER)" evidence="1">
    <location>
        <begin position="26"/>
        <end position="331"/>
    </location>
</feature>
<protein>
    <submittedName>
        <fullName evidence="2">NAD(P)-dependent alcohol dehydrogenase</fullName>
    </submittedName>
</protein>
<dbReference type="Gene3D" id="3.90.180.10">
    <property type="entry name" value="Medium-chain alcohol dehydrogenases, catalytic domain"/>
    <property type="match status" value="1"/>
</dbReference>
<dbReference type="Pfam" id="PF13602">
    <property type="entry name" value="ADH_zinc_N_2"/>
    <property type="match status" value="1"/>
</dbReference>
<comment type="caution">
    <text evidence="2">The sequence shown here is derived from an EMBL/GenBank/DDBJ whole genome shotgun (WGS) entry which is preliminary data.</text>
</comment>
<evidence type="ECO:0000313" key="3">
    <source>
        <dbReference type="Proteomes" id="UP000297567"/>
    </source>
</evidence>
<dbReference type="EMBL" id="RQGH01000007">
    <property type="protein sequence ID" value="TGL75649.1"/>
    <property type="molecule type" value="Genomic_DNA"/>
</dbReference>
<name>A0A4Z0ZY34_9LEPT</name>
<reference evidence="2" key="1">
    <citation type="journal article" date="2019" name="PLoS Negl. Trop. Dis.">
        <title>Revisiting the worldwide diversity of Leptospira species in the environment.</title>
        <authorList>
            <person name="Vincent A.T."/>
            <person name="Schiettekatte O."/>
            <person name="Bourhy P."/>
            <person name="Veyrier F.J."/>
            <person name="Picardeau M."/>
        </authorList>
    </citation>
    <scope>NUCLEOTIDE SEQUENCE [LARGE SCALE GENOMIC DNA]</scope>
    <source>
        <strain evidence="2">201702451</strain>
    </source>
</reference>
<organism evidence="2 3">
    <name type="scientific">Leptospira jelokensis</name>
    <dbReference type="NCBI Taxonomy" id="2484931"/>
    <lineage>
        <taxon>Bacteria</taxon>
        <taxon>Pseudomonadati</taxon>
        <taxon>Spirochaetota</taxon>
        <taxon>Spirochaetia</taxon>
        <taxon>Leptospirales</taxon>
        <taxon>Leptospiraceae</taxon>
        <taxon>Leptospira</taxon>
    </lineage>
</organism>
<dbReference type="Pfam" id="PF08240">
    <property type="entry name" value="ADH_N"/>
    <property type="match status" value="1"/>
</dbReference>
<proteinExistence type="predicted"/>
<dbReference type="AlphaFoldDB" id="A0A4Z0ZY34"/>
<dbReference type="Gene3D" id="3.40.50.720">
    <property type="entry name" value="NAD(P)-binding Rossmann-like Domain"/>
    <property type="match status" value="1"/>
</dbReference>
<dbReference type="PANTHER" id="PTHR44013">
    <property type="entry name" value="ZINC-TYPE ALCOHOL DEHYDROGENASE-LIKE PROTEIN C16A3.02C"/>
    <property type="match status" value="1"/>
</dbReference>
<dbReference type="InterPro" id="IPR052733">
    <property type="entry name" value="Chloroplast_QOR"/>
</dbReference>